<evidence type="ECO:0000313" key="3">
    <source>
        <dbReference type="Proteomes" id="UP000679284"/>
    </source>
</evidence>
<dbReference type="Proteomes" id="UP000679284">
    <property type="component" value="Plasmid unnamed1"/>
</dbReference>
<evidence type="ECO:0000256" key="1">
    <source>
        <dbReference type="SAM" id="SignalP"/>
    </source>
</evidence>
<keyword evidence="2" id="KW-0614">Plasmid</keyword>
<geneLocation type="plasmid" evidence="2 3">
    <name>unnamed1</name>
</geneLocation>
<gene>
    <name evidence="2" type="ORF">GR316_11520</name>
</gene>
<sequence>MRLGPVLRGAAAALVLLAGAAAAHPLPGSELTFAEEGAHLALTITMPVEDLVLAEPALAGLVDVPLDTALPEDQTRALARYMQAHMALMQGDGVVPQDLRDARITLTRNDHVGAYNQLVMAFALPIGAEAFPLGLRYDAVLHTVRSHRITVLWSAPGTVRTLARFGMAQAQPVMLPAP</sequence>
<dbReference type="KEGG" id="fap:GR316_11520"/>
<dbReference type="AlphaFoldDB" id="A0A8J8SLF2"/>
<reference evidence="2" key="1">
    <citation type="submission" date="2020-01" db="EMBL/GenBank/DDBJ databases">
        <authorList>
            <person name="Yang Y."/>
            <person name="Kwon Y.M."/>
        </authorList>
    </citation>
    <scope>NUCLEOTIDE SEQUENCE</scope>
    <source>
        <strain evidence="2">PG104</strain>
        <plasmid evidence="2">unnamed1</plasmid>
    </source>
</reference>
<dbReference type="RefSeq" id="WP_211785294.1">
    <property type="nucleotide sequence ID" value="NZ_CP047290.1"/>
</dbReference>
<feature type="signal peptide" evidence="1">
    <location>
        <begin position="1"/>
        <end position="23"/>
    </location>
</feature>
<feature type="chain" id="PRO_5035326832" evidence="1">
    <location>
        <begin position="24"/>
        <end position="178"/>
    </location>
</feature>
<evidence type="ECO:0000313" key="2">
    <source>
        <dbReference type="EMBL" id="QUS37015.1"/>
    </source>
</evidence>
<name>A0A8J8SLF2_9RHOB</name>
<proteinExistence type="predicted"/>
<keyword evidence="1" id="KW-0732">Signal</keyword>
<keyword evidence="3" id="KW-1185">Reference proteome</keyword>
<organism evidence="2 3">
    <name type="scientific">Falsirhodobacter algicola</name>
    <dbReference type="NCBI Taxonomy" id="2692330"/>
    <lineage>
        <taxon>Bacteria</taxon>
        <taxon>Pseudomonadati</taxon>
        <taxon>Pseudomonadota</taxon>
        <taxon>Alphaproteobacteria</taxon>
        <taxon>Rhodobacterales</taxon>
        <taxon>Paracoccaceae</taxon>
        <taxon>Falsirhodobacter</taxon>
    </lineage>
</organism>
<dbReference type="EMBL" id="CP047290">
    <property type="protein sequence ID" value="QUS37015.1"/>
    <property type="molecule type" value="Genomic_DNA"/>
</dbReference>
<protein>
    <submittedName>
        <fullName evidence="2">Uncharacterized protein</fullName>
    </submittedName>
</protein>
<accession>A0A8J8SLF2</accession>